<dbReference type="AlphaFoldDB" id="A0A7W5TQ20"/>
<dbReference type="RefSeq" id="WP_183356912.1">
    <property type="nucleotide sequence ID" value="NZ_BAABKR010000004.1"/>
</dbReference>
<dbReference type="PROSITE" id="PS51257">
    <property type="entry name" value="PROKAR_LIPOPROTEIN"/>
    <property type="match status" value="1"/>
</dbReference>
<sequence length="137" mass="15002">MAENRLFLALSLAWVVALTGCGSARGEPDRVETFPVDGGECTAQWWLEPLVQDVSGEASAAAERALRESTVSATDIAEWEETLLNAQSRHQEIPAKKLEGYAYIETVREKVRSGLDEAGFPDAPTRIIETYADLECS</sequence>
<accession>A0A7W5TQ20</accession>
<evidence type="ECO:0008006" key="3">
    <source>
        <dbReference type="Google" id="ProtNLM"/>
    </source>
</evidence>
<proteinExistence type="predicted"/>
<organism evidence="1 2">
    <name type="scientific">Garicola koreensis</name>
    <dbReference type="NCBI Taxonomy" id="1262554"/>
    <lineage>
        <taxon>Bacteria</taxon>
        <taxon>Bacillati</taxon>
        <taxon>Actinomycetota</taxon>
        <taxon>Actinomycetes</taxon>
        <taxon>Micrococcales</taxon>
        <taxon>Micrococcaceae</taxon>
        <taxon>Garicola</taxon>
    </lineage>
</organism>
<comment type="caution">
    <text evidence="1">The sequence shown here is derived from an EMBL/GenBank/DDBJ whole genome shotgun (WGS) entry which is preliminary data.</text>
</comment>
<protein>
    <recommendedName>
        <fullName evidence="3">Lipoprotein</fullName>
    </recommendedName>
</protein>
<keyword evidence="2" id="KW-1185">Reference proteome</keyword>
<gene>
    <name evidence="1" type="ORF">FHX47_000055</name>
</gene>
<reference evidence="1 2" key="1">
    <citation type="submission" date="2020-08" db="EMBL/GenBank/DDBJ databases">
        <title>Sequencing the genomes of 1000 actinobacteria strains.</title>
        <authorList>
            <person name="Klenk H.-P."/>
        </authorList>
    </citation>
    <scope>NUCLEOTIDE SEQUENCE [LARGE SCALE GENOMIC DNA]</scope>
    <source>
        <strain evidence="1 2">DSM 28238</strain>
    </source>
</reference>
<dbReference type="EMBL" id="JACIBT010000001">
    <property type="protein sequence ID" value="MBB3666462.1"/>
    <property type="molecule type" value="Genomic_DNA"/>
</dbReference>
<evidence type="ECO:0000313" key="2">
    <source>
        <dbReference type="Proteomes" id="UP000547528"/>
    </source>
</evidence>
<dbReference type="Proteomes" id="UP000547528">
    <property type="component" value="Unassembled WGS sequence"/>
</dbReference>
<name>A0A7W5TQ20_9MICC</name>
<evidence type="ECO:0000313" key="1">
    <source>
        <dbReference type="EMBL" id="MBB3666462.1"/>
    </source>
</evidence>